<proteinExistence type="inferred from homology"/>
<evidence type="ECO:0000256" key="7">
    <source>
        <dbReference type="RuleBase" id="RU363032"/>
    </source>
</evidence>
<keyword evidence="9" id="KW-0762">Sugar transport</keyword>
<evidence type="ECO:0000256" key="3">
    <source>
        <dbReference type="ARBA" id="ARBA00022475"/>
    </source>
</evidence>
<keyword evidence="10" id="KW-1185">Reference proteome</keyword>
<evidence type="ECO:0000313" key="10">
    <source>
        <dbReference type="Proteomes" id="UP001519287"/>
    </source>
</evidence>
<evidence type="ECO:0000259" key="8">
    <source>
        <dbReference type="PROSITE" id="PS50928"/>
    </source>
</evidence>
<dbReference type="SUPFAM" id="SSF161098">
    <property type="entry name" value="MetI-like"/>
    <property type="match status" value="1"/>
</dbReference>
<evidence type="ECO:0000256" key="1">
    <source>
        <dbReference type="ARBA" id="ARBA00004651"/>
    </source>
</evidence>
<evidence type="ECO:0000256" key="2">
    <source>
        <dbReference type="ARBA" id="ARBA00022448"/>
    </source>
</evidence>
<feature type="transmembrane region" description="Helical" evidence="7">
    <location>
        <begin position="111"/>
        <end position="136"/>
    </location>
</feature>
<comment type="similarity">
    <text evidence="7">Belongs to the binding-protein-dependent transport system permease family.</text>
</comment>
<name>A0ABS4IMD0_9BACL</name>
<comment type="subcellular location">
    <subcellularLocation>
        <location evidence="1 7">Cell membrane</location>
        <topology evidence="1 7">Multi-pass membrane protein</topology>
    </subcellularLocation>
</comment>
<sequence>MKKIRNQSYAYNWSYIWMFAPGYIIYFLFLLIPILLLFYYSFFNWNGIDRVYQYVGLENYIEALHDKDFGRALKVTLFISITATFCVNVLGILFAVLLNKKGRMTNFYRSVFFFPLLISPVAVGFIWKSILSYNGLLNNLLEHLSLERIEFLGDPQLGVITITCLAIWQNTGFVIVIYLAGLQTVPGELYDAANIDGASRWQQFTNVTFPMLAPALTMSVVFMFTGMMREYDLVAVLTYGGPARATETIAYQVVRVGFSANRLSYSSSLAVYMLVLVGILAISLTVFLRRREERIL</sequence>
<feature type="transmembrane region" description="Helical" evidence="7">
    <location>
        <begin position="77"/>
        <end position="99"/>
    </location>
</feature>
<dbReference type="PROSITE" id="PS50928">
    <property type="entry name" value="ABC_TM1"/>
    <property type="match status" value="1"/>
</dbReference>
<feature type="domain" description="ABC transmembrane type-1" evidence="8">
    <location>
        <begin position="73"/>
        <end position="286"/>
    </location>
</feature>
<gene>
    <name evidence="9" type="ORF">J2Z66_000258</name>
</gene>
<keyword evidence="6 7" id="KW-0472">Membrane</keyword>
<dbReference type="Pfam" id="PF00528">
    <property type="entry name" value="BPD_transp_1"/>
    <property type="match status" value="1"/>
</dbReference>
<dbReference type="PANTHER" id="PTHR30193:SF37">
    <property type="entry name" value="INNER MEMBRANE ABC TRANSPORTER PERMEASE PROTEIN YCJO"/>
    <property type="match status" value="1"/>
</dbReference>
<dbReference type="CDD" id="cd06261">
    <property type="entry name" value="TM_PBP2"/>
    <property type="match status" value="1"/>
</dbReference>
<dbReference type="InterPro" id="IPR000515">
    <property type="entry name" value="MetI-like"/>
</dbReference>
<evidence type="ECO:0000256" key="6">
    <source>
        <dbReference type="ARBA" id="ARBA00023136"/>
    </source>
</evidence>
<keyword evidence="3" id="KW-1003">Cell membrane</keyword>
<dbReference type="PANTHER" id="PTHR30193">
    <property type="entry name" value="ABC TRANSPORTER PERMEASE PROTEIN"/>
    <property type="match status" value="1"/>
</dbReference>
<feature type="transmembrane region" description="Helical" evidence="7">
    <location>
        <begin position="209"/>
        <end position="228"/>
    </location>
</feature>
<feature type="transmembrane region" description="Helical" evidence="7">
    <location>
        <begin position="156"/>
        <end position="180"/>
    </location>
</feature>
<feature type="transmembrane region" description="Helical" evidence="7">
    <location>
        <begin position="269"/>
        <end position="288"/>
    </location>
</feature>
<evidence type="ECO:0000313" key="9">
    <source>
        <dbReference type="EMBL" id="MBP1988663.1"/>
    </source>
</evidence>
<evidence type="ECO:0000256" key="4">
    <source>
        <dbReference type="ARBA" id="ARBA00022692"/>
    </source>
</evidence>
<feature type="transmembrane region" description="Helical" evidence="7">
    <location>
        <begin position="12"/>
        <end position="40"/>
    </location>
</feature>
<keyword evidence="4 7" id="KW-0812">Transmembrane</keyword>
<keyword evidence="2 7" id="KW-0813">Transport</keyword>
<dbReference type="EMBL" id="JAGGLB010000001">
    <property type="protein sequence ID" value="MBP1988663.1"/>
    <property type="molecule type" value="Genomic_DNA"/>
</dbReference>
<dbReference type="Gene3D" id="1.10.3720.10">
    <property type="entry name" value="MetI-like"/>
    <property type="match status" value="1"/>
</dbReference>
<comment type="caution">
    <text evidence="9">The sequence shown here is derived from an EMBL/GenBank/DDBJ whole genome shotgun (WGS) entry which is preliminary data.</text>
</comment>
<dbReference type="Proteomes" id="UP001519287">
    <property type="component" value="Unassembled WGS sequence"/>
</dbReference>
<evidence type="ECO:0000256" key="5">
    <source>
        <dbReference type="ARBA" id="ARBA00022989"/>
    </source>
</evidence>
<dbReference type="InterPro" id="IPR035906">
    <property type="entry name" value="MetI-like_sf"/>
</dbReference>
<dbReference type="InterPro" id="IPR051393">
    <property type="entry name" value="ABC_transporter_permease"/>
</dbReference>
<reference evidence="9 10" key="1">
    <citation type="submission" date="2021-03" db="EMBL/GenBank/DDBJ databases">
        <title>Genomic Encyclopedia of Type Strains, Phase IV (KMG-IV): sequencing the most valuable type-strain genomes for metagenomic binning, comparative biology and taxonomic classification.</title>
        <authorList>
            <person name="Goeker M."/>
        </authorList>
    </citation>
    <scope>NUCLEOTIDE SEQUENCE [LARGE SCALE GENOMIC DNA]</scope>
    <source>
        <strain evidence="9 10">DSM 26048</strain>
    </source>
</reference>
<accession>A0ABS4IMD0</accession>
<protein>
    <submittedName>
        <fullName evidence="9">ABC-type sugar transport system permease subunit</fullName>
    </submittedName>
</protein>
<dbReference type="RefSeq" id="WP_209968884.1">
    <property type="nucleotide sequence ID" value="NZ_JAGGLB010000001.1"/>
</dbReference>
<organism evidence="9 10">
    <name type="scientific">Paenibacillus eucommiae</name>
    <dbReference type="NCBI Taxonomy" id="1355755"/>
    <lineage>
        <taxon>Bacteria</taxon>
        <taxon>Bacillati</taxon>
        <taxon>Bacillota</taxon>
        <taxon>Bacilli</taxon>
        <taxon>Bacillales</taxon>
        <taxon>Paenibacillaceae</taxon>
        <taxon>Paenibacillus</taxon>
    </lineage>
</organism>
<keyword evidence="5 7" id="KW-1133">Transmembrane helix</keyword>